<name>A0ABT1Y4M5_9FIRM</name>
<comment type="caution">
    <text evidence="1">The sequence shown here is derived from an EMBL/GenBank/DDBJ whole genome shotgun (WGS) entry which is preliminary data.</text>
</comment>
<organism evidence="1 2">
    <name type="scientific">Dehalobacterium formicoaceticum</name>
    <dbReference type="NCBI Taxonomy" id="51515"/>
    <lineage>
        <taxon>Bacteria</taxon>
        <taxon>Bacillati</taxon>
        <taxon>Bacillota</taxon>
        <taxon>Clostridia</taxon>
        <taxon>Eubacteriales</taxon>
        <taxon>Peptococcaceae</taxon>
        <taxon>Dehalobacterium</taxon>
    </lineage>
</organism>
<evidence type="ECO:0000313" key="1">
    <source>
        <dbReference type="EMBL" id="MCR6545824.1"/>
    </source>
</evidence>
<keyword evidence="2" id="KW-1185">Reference proteome</keyword>
<reference evidence="1 2" key="1">
    <citation type="submission" date="2022-08" db="EMBL/GenBank/DDBJ databases">
        <title>Proteogenomics of the novel Dehalobacterium formicoaceticum strain EZ94 highlights a key role of methyltransferases during anaerobic dichloromethane degradation.</title>
        <authorList>
            <person name="Wasmund K."/>
        </authorList>
    </citation>
    <scope>NUCLEOTIDE SEQUENCE [LARGE SCALE GENOMIC DNA]</scope>
    <source>
        <strain evidence="1 2">EZ94</strain>
    </source>
</reference>
<dbReference type="EMBL" id="JANPWE010000004">
    <property type="protein sequence ID" value="MCR6545824.1"/>
    <property type="molecule type" value="Genomic_DNA"/>
</dbReference>
<gene>
    <name evidence="1" type="ORF">NVS47_09935</name>
</gene>
<sequence length="155" mass="16660">MTKELNQTETMVEEEICCADPPVDCCADSRNLSIGACALFEDPIVPSTGSFELRCAGRIIKPRIRIRVCNNKKVIMAVVVCDNDPTIGGVANPNFGTILGYKVVEFTSNPTPTGCSVNEVTGICFAIPGDPCAPRNLIIKVIAHYSPDPLCTFLP</sequence>
<dbReference type="Proteomes" id="UP001524944">
    <property type="component" value="Unassembled WGS sequence"/>
</dbReference>
<evidence type="ECO:0000313" key="2">
    <source>
        <dbReference type="Proteomes" id="UP001524944"/>
    </source>
</evidence>
<accession>A0ABT1Y4M5</accession>
<protein>
    <recommendedName>
        <fullName evidence="3">DUF3992 domain-containing protein</fullName>
    </recommendedName>
</protein>
<dbReference type="RefSeq" id="WP_089611106.1">
    <property type="nucleotide sequence ID" value="NZ_CP022121.1"/>
</dbReference>
<proteinExistence type="predicted"/>
<evidence type="ECO:0008006" key="3">
    <source>
        <dbReference type="Google" id="ProtNLM"/>
    </source>
</evidence>